<dbReference type="InterPro" id="IPR036890">
    <property type="entry name" value="HATPase_C_sf"/>
</dbReference>
<dbReference type="RefSeq" id="WP_091089216.1">
    <property type="nucleotide sequence ID" value="NZ_FNRD01000006.1"/>
</dbReference>
<feature type="domain" description="PAC" evidence="10">
    <location>
        <begin position="237"/>
        <end position="291"/>
    </location>
</feature>
<feature type="coiled-coil region" evidence="7">
    <location>
        <begin position="128"/>
        <end position="169"/>
    </location>
</feature>
<evidence type="ECO:0000259" key="9">
    <source>
        <dbReference type="PROSITE" id="PS50112"/>
    </source>
</evidence>
<accession>A0A1H4CTV2</accession>
<keyword evidence="2" id="KW-0597">Phosphoprotein</keyword>
<name>A0A1H4CTV2_9FLAO</name>
<dbReference type="Pfam" id="PF02518">
    <property type="entry name" value="HATPase_c"/>
    <property type="match status" value="1"/>
</dbReference>
<dbReference type="CDD" id="cd00130">
    <property type="entry name" value="PAS"/>
    <property type="match status" value="3"/>
</dbReference>
<keyword evidence="3" id="KW-0808">Transferase</keyword>
<dbReference type="STRING" id="150146.SAMN05443667_106218"/>
<feature type="domain" description="Histidine kinase" evidence="8">
    <location>
        <begin position="558"/>
        <end position="765"/>
    </location>
</feature>
<organism evidence="11 12">
    <name type="scientific">Flavobacterium gillisiae</name>
    <dbReference type="NCBI Taxonomy" id="150146"/>
    <lineage>
        <taxon>Bacteria</taxon>
        <taxon>Pseudomonadati</taxon>
        <taxon>Bacteroidota</taxon>
        <taxon>Flavobacteriia</taxon>
        <taxon>Flavobacteriales</taxon>
        <taxon>Flavobacteriaceae</taxon>
        <taxon>Flavobacterium</taxon>
    </lineage>
</organism>
<dbReference type="InterPro" id="IPR000700">
    <property type="entry name" value="PAS-assoc_C"/>
</dbReference>
<dbReference type="InterPro" id="IPR003661">
    <property type="entry name" value="HisK_dim/P_dom"/>
</dbReference>
<dbReference type="CDD" id="cd00075">
    <property type="entry name" value="HATPase"/>
    <property type="match status" value="1"/>
</dbReference>
<evidence type="ECO:0000256" key="3">
    <source>
        <dbReference type="ARBA" id="ARBA00022679"/>
    </source>
</evidence>
<dbReference type="Gene3D" id="3.30.450.20">
    <property type="entry name" value="PAS domain"/>
    <property type="match status" value="3"/>
</dbReference>
<dbReference type="InterPro" id="IPR036097">
    <property type="entry name" value="HisK_dim/P_sf"/>
</dbReference>
<dbReference type="EMBL" id="FNRD01000006">
    <property type="protein sequence ID" value="SEA63758.1"/>
    <property type="molecule type" value="Genomic_DNA"/>
</dbReference>
<dbReference type="GO" id="GO:0004383">
    <property type="term" value="F:guanylate cyclase activity"/>
    <property type="evidence" value="ECO:0007669"/>
    <property type="project" value="InterPro"/>
</dbReference>
<reference evidence="12" key="1">
    <citation type="submission" date="2016-10" db="EMBL/GenBank/DDBJ databases">
        <authorList>
            <person name="Varghese N."/>
            <person name="Submissions S."/>
        </authorList>
    </citation>
    <scope>NUCLEOTIDE SEQUENCE [LARGE SCALE GENOMIC DNA]</scope>
    <source>
        <strain evidence="12">DSM 22376</strain>
    </source>
</reference>
<dbReference type="SMART" id="SM00086">
    <property type="entry name" value="PAC"/>
    <property type="match status" value="3"/>
</dbReference>
<dbReference type="SMART" id="SM00387">
    <property type="entry name" value="HATPase_c"/>
    <property type="match status" value="1"/>
</dbReference>
<dbReference type="InterPro" id="IPR052162">
    <property type="entry name" value="Sensor_kinase/Photoreceptor"/>
</dbReference>
<dbReference type="PROSITE" id="PS50113">
    <property type="entry name" value="PAC"/>
    <property type="match status" value="3"/>
</dbReference>
<dbReference type="CDD" id="cd00082">
    <property type="entry name" value="HisKA"/>
    <property type="match status" value="1"/>
</dbReference>
<dbReference type="InterPro" id="IPR042463">
    <property type="entry name" value="HNOB_dom_associated_sf"/>
</dbReference>
<dbReference type="SMART" id="SM00091">
    <property type="entry name" value="PAS"/>
    <property type="match status" value="3"/>
</dbReference>
<keyword evidence="4" id="KW-0547">Nucleotide-binding</keyword>
<dbReference type="GO" id="GO:0000166">
    <property type="term" value="F:nucleotide binding"/>
    <property type="evidence" value="ECO:0007669"/>
    <property type="project" value="UniProtKB-KW"/>
</dbReference>
<sequence>MSGLGLYFNEDSFNRLFPFYFQLGADFQVLNFGKSLAKVCPDLQKENLFTDFFEIVRPHLKSVSFQEIIKNSDQHILLKYSKTDLLLRGQFEQMGDTLLFVGSPWFTSMSEVIDRKLTFDDFAHHDALLDLLHVLNNAENTSNELKELLLTINTQKNQLKKDKEELNRLSYVASANKNGVVFTKLDGSIFWCNDAFLALTGYSKSEIIGKSPIELGRTTSTDKKEIKKMVDSFLAGNAFEVDLVHARKNGDSFWSRIKGQPIADSEGNTIQYFAILEDISLKKRYDESLEIEKEKYRGIIANMNLGLLEVDLNGKILMANQSFLDMSGYGTEELIGNKASGLFLTQEGKKILESKDKLRSEGVIDSYEVNVIDKSDENKTWLISGAPNYDIQGNLIGSIGIHLDITDQKEQEQQLYLLSLIAEKNINAVIISDATGRIEWANPSFLKMSGYTEQEILGKKPGNLLQGRDSNKETVTYMSSQIAKGLPFNCEIVNYSKNKEKYWVRIQGQALYDKNGVVIKFFAIEEDITAQKALEEQKENLLLDLAKTNKELEDYAQIVSHDLKSPLRSINSLISWIKEENEGGFEEQTMKYFSLMEHKVEKMDHLIEGILTYSKIDKEESRGEKVNTNDIIKSIIDMIHVPEHIKVTINNPLPVIKADRFRIQQLFQNLIGNAVNYIDKEKGLVEIACEEFTSHYVFSVADNGVGMPKEIHGKIFETFKAYTTSKHSTGLGLSIVKKIVLFYKGEIWLESEEGKGTTFYVKLKK</sequence>
<dbReference type="PROSITE" id="PS50112">
    <property type="entry name" value="PAS"/>
    <property type="match status" value="3"/>
</dbReference>
<evidence type="ECO:0000256" key="6">
    <source>
        <dbReference type="ARBA" id="ARBA00023293"/>
    </source>
</evidence>
<evidence type="ECO:0000313" key="11">
    <source>
        <dbReference type="EMBL" id="SEA63758.1"/>
    </source>
</evidence>
<dbReference type="InterPro" id="IPR011645">
    <property type="entry name" value="HNOB_dom_associated"/>
</dbReference>
<comment type="catalytic activity">
    <reaction evidence="1">
        <text>ATP + protein L-histidine = ADP + protein N-phospho-L-histidine.</text>
        <dbReference type="EC" id="2.7.13.3"/>
    </reaction>
</comment>
<dbReference type="SUPFAM" id="SSF55874">
    <property type="entry name" value="ATPase domain of HSP90 chaperone/DNA topoisomerase II/histidine kinase"/>
    <property type="match status" value="1"/>
</dbReference>
<keyword evidence="5" id="KW-0418">Kinase</keyword>
<dbReference type="SUPFAM" id="SSF55785">
    <property type="entry name" value="PYP-like sensor domain (PAS domain)"/>
    <property type="match status" value="3"/>
</dbReference>
<protein>
    <submittedName>
        <fullName evidence="11">PAS domain S-box-containing protein</fullName>
    </submittedName>
</protein>
<evidence type="ECO:0000256" key="2">
    <source>
        <dbReference type="ARBA" id="ARBA00022553"/>
    </source>
</evidence>
<feature type="domain" description="PAS" evidence="9">
    <location>
        <begin position="414"/>
        <end position="459"/>
    </location>
</feature>
<evidence type="ECO:0000256" key="1">
    <source>
        <dbReference type="ARBA" id="ARBA00000085"/>
    </source>
</evidence>
<feature type="domain" description="PAS" evidence="9">
    <location>
        <begin position="292"/>
        <end position="337"/>
    </location>
</feature>
<dbReference type="OrthoDB" id="9781208at2"/>
<dbReference type="AlphaFoldDB" id="A0A1H4CTV2"/>
<proteinExistence type="predicted"/>
<dbReference type="InterPro" id="IPR001610">
    <property type="entry name" value="PAC"/>
</dbReference>
<dbReference type="Gene3D" id="3.30.450.260">
    <property type="entry name" value="Haem NO binding associated domain"/>
    <property type="match status" value="1"/>
</dbReference>
<dbReference type="Gene3D" id="1.10.287.130">
    <property type="match status" value="1"/>
</dbReference>
<dbReference type="Pfam" id="PF13426">
    <property type="entry name" value="PAS_9"/>
    <property type="match status" value="3"/>
</dbReference>
<dbReference type="Pfam" id="PF00512">
    <property type="entry name" value="HisKA"/>
    <property type="match status" value="1"/>
</dbReference>
<dbReference type="Pfam" id="PF07701">
    <property type="entry name" value="HNOBA"/>
    <property type="match status" value="1"/>
</dbReference>
<dbReference type="GO" id="GO:0000155">
    <property type="term" value="F:phosphorelay sensor kinase activity"/>
    <property type="evidence" value="ECO:0007669"/>
    <property type="project" value="InterPro"/>
</dbReference>
<keyword evidence="7" id="KW-0175">Coiled coil</keyword>
<dbReference type="PROSITE" id="PS50109">
    <property type="entry name" value="HIS_KIN"/>
    <property type="match status" value="1"/>
</dbReference>
<feature type="coiled-coil region" evidence="7">
    <location>
        <begin position="531"/>
        <end position="558"/>
    </location>
</feature>
<dbReference type="Gene3D" id="3.30.565.10">
    <property type="entry name" value="Histidine kinase-like ATPase, C-terminal domain"/>
    <property type="match status" value="1"/>
</dbReference>
<feature type="domain" description="PAC" evidence="10">
    <location>
        <begin position="488"/>
        <end position="540"/>
    </location>
</feature>
<gene>
    <name evidence="11" type="ORF">SAMN05443667_106218</name>
</gene>
<evidence type="ECO:0000256" key="5">
    <source>
        <dbReference type="ARBA" id="ARBA00022777"/>
    </source>
</evidence>
<evidence type="ECO:0000313" key="12">
    <source>
        <dbReference type="Proteomes" id="UP000198951"/>
    </source>
</evidence>
<dbReference type="SUPFAM" id="SSF47384">
    <property type="entry name" value="Homodimeric domain of signal transducing histidine kinase"/>
    <property type="match status" value="1"/>
</dbReference>
<dbReference type="PANTHER" id="PTHR43304">
    <property type="entry name" value="PHYTOCHROME-LIKE PROTEIN CPH1"/>
    <property type="match status" value="1"/>
</dbReference>
<dbReference type="Proteomes" id="UP000198951">
    <property type="component" value="Unassembled WGS sequence"/>
</dbReference>
<evidence type="ECO:0000256" key="7">
    <source>
        <dbReference type="SAM" id="Coils"/>
    </source>
</evidence>
<feature type="domain" description="PAC" evidence="10">
    <location>
        <begin position="365"/>
        <end position="417"/>
    </location>
</feature>
<dbReference type="PANTHER" id="PTHR43304:SF1">
    <property type="entry name" value="PAC DOMAIN-CONTAINING PROTEIN"/>
    <property type="match status" value="1"/>
</dbReference>
<evidence type="ECO:0000259" key="8">
    <source>
        <dbReference type="PROSITE" id="PS50109"/>
    </source>
</evidence>
<dbReference type="InterPro" id="IPR005467">
    <property type="entry name" value="His_kinase_dom"/>
</dbReference>
<keyword evidence="6" id="KW-0141">cGMP biosynthesis</keyword>
<evidence type="ECO:0000256" key="4">
    <source>
        <dbReference type="ARBA" id="ARBA00022741"/>
    </source>
</evidence>
<dbReference type="InterPro" id="IPR035965">
    <property type="entry name" value="PAS-like_dom_sf"/>
</dbReference>
<evidence type="ECO:0000259" key="10">
    <source>
        <dbReference type="PROSITE" id="PS50113"/>
    </source>
</evidence>
<dbReference type="SMART" id="SM00388">
    <property type="entry name" value="HisKA"/>
    <property type="match status" value="1"/>
</dbReference>
<dbReference type="InterPro" id="IPR000014">
    <property type="entry name" value="PAS"/>
</dbReference>
<dbReference type="InterPro" id="IPR004358">
    <property type="entry name" value="Sig_transdc_His_kin-like_C"/>
</dbReference>
<dbReference type="NCBIfam" id="TIGR00229">
    <property type="entry name" value="sensory_box"/>
    <property type="match status" value="3"/>
</dbReference>
<feature type="domain" description="PAS" evidence="9">
    <location>
        <begin position="165"/>
        <end position="237"/>
    </location>
</feature>
<keyword evidence="12" id="KW-1185">Reference proteome</keyword>
<dbReference type="InterPro" id="IPR003594">
    <property type="entry name" value="HATPase_dom"/>
</dbReference>
<dbReference type="PRINTS" id="PR00344">
    <property type="entry name" value="BCTRLSENSOR"/>
</dbReference>